<keyword evidence="2" id="KW-1185">Reference proteome</keyword>
<dbReference type="EMBL" id="CP118615">
    <property type="protein sequence ID" value="WDZ85627.1"/>
    <property type="molecule type" value="Genomic_DNA"/>
</dbReference>
<evidence type="ECO:0000313" key="1">
    <source>
        <dbReference type="EMBL" id="WDZ85627.1"/>
    </source>
</evidence>
<sequence length="62" mass="6985">MTPRTTMPSGSDWRDVKARVRAAHPDWDSVDRVARRARFREQLLASVNGVHLGDTDKHSDVG</sequence>
<accession>A0ABY7ZRH3</accession>
<evidence type="ECO:0000313" key="2">
    <source>
        <dbReference type="Proteomes" id="UP001219605"/>
    </source>
</evidence>
<gene>
    <name evidence="1" type="ORF">PVK37_04020</name>
</gene>
<dbReference type="RefSeq" id="WP_275032352.1">
    <property type="nucleotide sequence ID" value="NZ_CP118615.1"/>
</dbReference>
<proteinExistence type="predicted"/>
<reference evidence="1 2" key="1">
    <citation type="submission" date="2023-02" db="EMBL/GenBank/DDBJ databases">
        <authorList>
            <person name="Mo P."/>
        </authorList>
    </citation>
    <scope>NUCLEOTIDE SEQUENCE [LARGE SCALE GENOMIC DNA]</scope>
    <source>
        <strain evidence="1 2">HUAS 3</strain>
    </source>
</reference>
<protein>
    <submittedName>
        <fullName evidence="1">Uncharacterized protein</fullName>
    </submittedName>
</protein>
<organism evidence="1 2">
    <name type="scientific">Micromonospora cathayae</name>
    <dbReference type="NCBI Taxonomy" id="3028804"/>
    <lineage>
        <taxon>Bacteria</taxon>
        <taxon>Bacillati</taxon>
        <taxon>Actinomycetota</taxon>
        <taxon>Actinomycetes</taxon>
        <taxon>Micromonosporales</taxon>
        <taxon>Micromonosporaceae</taxon>
        <taxon>Micromonospora</taxon>
    </lineage>
</organism>
<name>A0ABY7ZRH3_9ACTN</name>
<dbReference type="Proteomes" id="UP001219605">
    <property type="component" value="Chromosome"/>
</dbReference>